<dbReference type="EMBL" id="LAZR01025929">
    <property type="protein sequence ID" value="KKL70330.1"/>
    <property type="molecule type" value="Genomic_DNA"/>
</dbReference>
<comment type="caution">
    <text evidence="1">The sequence shown here is derived from an EMBL/GenBank/DDBJ whole genome shotgun (WGS) entry which is preliminary data.</text>
</comment>
<reference evidence="1" key="1">
    <citation type="journal article" date="2015" name="Nature">
        <title>Complex archaea that bridge the gap between prokaryotes and eukaryotes.</title>
        <authorList>
            <person name="Spang A."/>
            <person name="Saw J.H."/>
            <person name="Jorgensen S.L."/>
            <person name="Zaremba-Niedzwiedzka K."/>
            <person name="Martijn J."/>
            <person name="Lind A.E."/>
            <person name="van Eijk R."/>
            <person name="Schleper C."/>
            <person name="Guy L."/>
            <person name="Ettema T.J."/>
        </authorList>
    </citation>
    <scope>NUCLEOTIDE SEQUENCE</scope>
</reference>
<sequence length="541" mass="63336">MEGKENETSILVQAKLMKKEYKWLESAKLYKQAAKLYLDKKMLEDAAKVYTKFGDTSLRVARASKTKEDYLNWNEQSVKAFHKAEKYFIQTNDKLLSMECKAKALNAMGYTITSIDKGKEILRESINICLELIKIYSNKNENTNLIKYLLLALDSVNTLFYLFKKSSDFEYYLKLSRELLEKAWVNLKKNNDINFRTELLFIEINLFFITRYTKLKYGDKKEEEVYKRLLRKCEETLDLVKNCDDFSILGNVYLATGSHYCFYGTIFAKEKNERMKLIENGFNLLEKSIFFFRTTKDYINLNYAIYTVDYLAGVFGRFEYYQKRIFSDVHELETFTKVYEDFHTVHGLYGSRLFLVYYLNFASKGFLKDDTRKSFAKAGIKHAKNGLETIPFGPFLAHDSQSLTRFYSQLVILGDEDDPLQEYIQKMFYYANQAENYSKGYIGGTARSAGFDSIYRANKTMADIVKDKETKINHLKVAIEAATSNIKYAIESYNIFLAAQMRLGLLHEELGILTTEKKSLMEARELFLRLIKETSEKDYYF</sequence>
<name>A0A0F9GLQ3_9ZZZZ</name>
<evidence type="ECO:0000313" key="1">
    <source>
        <dbReference type="EMBL" id="KKL70330.1"/>
    </source>
</evidence>
<protein>
    <recommendedName>
        <fullName evidence="2">MalT-like TPR region domain-containing protein</fullName>
    </recommendedName>
</protein>
<gene>
    <name evidence="1" type="ORF">LCGC14_2106000</name>
</gene>
<accession>A0A0F9GLQ3</accession>
<feature type="non-terminal residue" evidence="1">
    <location>
        <position position="541"/>
    </location>
</feature>
<evidence type="ECO:0008006" key="2">
    <source>
        <dbReference type="Google" id="ProtNLM"/>
    </source>
</evidence>
<dbReference type="AlphaFoldDB" id="A0A0F9GLQ3"/>
<proteinExistence type="predicted"/>
<organism evidence="1">
    <name type="scientific">marine sediment metagenome</name>
    <dbReference type="NCBI Taxonomy" id="412755"/>
    <lineage>
        <taxon>unclassified sequences</taxon>
        <taxon>metagenomes</taxon>
        <taxon>ecological metagenomes</taxon>
    </lineage>
</organism>